<dbReference type="Proteomes" id="UP001500880">
    <property type="component" value="Unassembled WGS sequence"/>
</dbReference>
<accession>A0ABN1ARQ8</accession>
<feature type="transmembrane region" description="Helical" evidence="7">
    <location>
        <begin position="187"/>
        <end position="207"/>
    </location>
</feature>
<dbReference type="Gene3D" id="1.10.287.950">
    <property type="entry name" value="Methyl-accepting chemotaxis protein"/>
    <property type="match status" value="1"/>
</dbReference>
<evidence type="ECO:0008006" key="12">
    <source>
        <dbReference type="Google" id="ProtNLM"/>
    </source>
</evidence>
<keyword evidence="3 7" id="KW-0472">Membrane</keyword>
<keyword evidence="4 6" id="KW-0807">Transducer</keyword>
<name>A0ABN1ARQ8_9BACI</name>
<comment type="caution">
    <text evidence="10">The sequence shown here is derived from an EMBL/GenBank/DDBJ whole genome shotgun (WGS) entry which is preliminary data.</text>
</comment>
<evidence type="ECO:0000256" key="7">
    <source>
        <dbReference type="SAM" id="Phobius"/>
    </source>
</evidence>
<comment type="subcellular location">
    <subcellularLocation>
        <location evidence="1">Cell membrane</location>
    </subcellularLocation>
</comment>
<evidence type="ECO:0000259" key="9">
    <source>
        <dbReference type="PROSITE" id="PS50885"/>
    </source>
</evidence>
<organism evidence="10 11">
    <name type="scientific">Salinibacillus aidingensis</name>
    <dbReference type="NCBI Taxonomy" id="237684"/>
    <lineage>
        <taxon>Bacteria</taxon>
        <taxon>Bacillati</taxon>
        <taxon>Bacillota</taxon>
        <taxon>Bacilli</taxon>
        <taxon>Bacillales</taxon>
        <taxon>Bacillaceae</taxon>
        <taxon>Salinibacillus</taxon>
    </lineage>
</organism>
<keyword evidence="7" id="KW-0812">Transmembrane</keyword>
<keyword evidence="11" id="KW-1185">Reference proteome</keyword>
<evidence type="ECO:0000256" key="5">
    <source>
        <dbReference type="ARBA" id="ARBA00029447"/>
    </source>
</evidence>
<dbReference type="InterPro" id="IPR004089">
    <property type="entry name" value="MCPsignal_dom"/>
</dbReference>
<evidence type="ECO:0000256" key="3">
    <source>
        <dbReference type="ARBA" id="ARBA00023136"/>
    </source>
</evidence>
<protein>
    <recommendedName>
        <fullName evidence="12">Methyl-accepting chemotaxis protein</fullName>
    </recommendedName>
</protein>
<dbReference type="Gene3D" id="6.10.340.10">
    <property type="match status" value="1"/>
</dbReference>
<feature type="domain" description="Methyl-accepting transducer" evidence="8">
    <location>
        <begin position="280"/>
        <end position="516"/>
    </location>
</feature>
<keyword evidence="2" id="KW-1003">Cell membrane</keyword>
<dbReference type="SMART" id="SM00283">
    <property type="entry name" value="MA"/>
    <property type="match status" value="1"/>
</dbReference>
<dbReference type="PROSITE" id="PS50885">
    <property type="entry name" value="HAMP"/>
    <property type="match status" value="1"/>
</dbReference>
<dbReference type="InterPro" id="IPR003660">
    <property type="entry name" value="HAMP_dom"/>
</dbReference>
<sequence>MNWRYLLKKQSKNKKKMTFLLRIIITVFILIIISLSTIGFLSYSKVKESHYTLVQERVEREIFIIRQTARNLKYAYISNNQSFEEQMINAIEDQKIKLMQNDFHARFFFINNNGENRELENRNLEDVEINKAIIENVRSQEDNSFIGEMNNQNWLFAFAEVQELQGTVLIAIPERDILASANSLAKYFLTVGLISVIVISIVLALVMKKITHPLRELRNEMRRARDGKFNEVQPVNSNIPEIRSLNKSFQMLIHTISSMFQNIESAVAQLNHTGEELSSSSDNLAATQLSMKDDLLNVKDNAKNIQGNFSNYKESFQKLQESMSMLLSEFHTMRKKQEKMNDAVDDGTSSVRSIIQVLESFHDSIEIMGHKIEEFQDYTNNIKIAGSMIQDISEKTRLLSLNATIEAAKAGEHGRGFAVVAKEVRKLAESSREAAMEIDQKVMDTLNMGQFFMSQFHTLSKELSTQLINAKNSSYTFNELAKQIEELNVHINRSAEEVEKTEVVIPELEQAFENFNHNTFETIRSVSKLYQTAEQQQAVMNESDEIRMQLLVLGKSLSTVITSKK</sequence>
<dbReference type="InterPro" id="IPR004090">
    <property type="entry name" value="Chemotax_Me-accpt_rcpt"/>
</dbReference>
<dbReference type="PANTHER" id="PTHR32089:SF112">
    <property type="entry name" value="LYSOZYME-LIKE PROTEIN-RELATED"/>
    <property type="match status" value="1"/>
</dbReference>
<dbReference type="PROSITE" id="PS50111">
    <property type="entry name" value="CHEMOTAXIS_TRANSDUC_2"/>
    <property type="match status" value="1"/>
</dbReference>
<dbReference type="RefSeq" id="WP_343837026.1">
    <property type="nucleotide sequence ID" value="NZ_BAAADO010000001.1"/>
</dbReference>
<evidence type="ECO:0000256" key="4">
    <source>
        <dbReference type="ARBA" id="ARBA00023224"/>
    </source>
</evidence>
<evidence type="ECO:0000313" key="10">
    <source>
        <dbReference type="EMBL" id="GAA0482502.1"/>
    </source>
</evidence>
<dbReference type="Pfam" id="PF00015">
    <property type="entry name" value="MCPsignal"/>
    <property type="match status" value="1"/>
</dbReference>
<proteinExistence type="inferred from homology"/>
<evidence type="ECO:0000256" key="2">
    <source>
        <dbReference type="ARBA" id="ARBA00022475"/>
    </source>
</evidence>
<reference evidence="10 11" key="1">
    <citation type="journal article" date="2019" name="Int. J. Syst. Evol. Microbiol.">
        <title>The Global Catalogue of Microorganisms (GCM) 10K type strain sequencing project: providing services to taxonomists for standard genome sequencing and annotation.</title>
        <authorList>
            <consortium name="The Broad Institute Genomics Platform"/>
            <consortium name="The Broad Institute Genome Sequencing Center for Infectious Disease"/>
            <person name="Wu L."/>
            <person name="Ma J."/>
        </authorList>
    </citation>
    <scope>NUCLEOTIDE SEQUENCE [LARGE SCALE GENOMIC DNA]</scope>
    <source>
        <strain evidence="10 11">JCM 12389</strain>
    </source>
</reference>
<feature type="domain" description="HAMP" evidence="9">
    <location>
        <begin position="208"/>
        <end position="261"/>
    </location>
</feature>
<gene>
    <name evidence="10" type="ORF">GCM10008986_04250</name>
</gene>
<dbReference type="PRINTS" id="PR00260">
    <property type="entry name" value="CHEMTRNSDUCR"/>
</dbReference>
<comment type="similarity">
    <text evidence="5">Belongs to the methyl-accepting chemotaxis (MCP) protein family.</text>
</comment>
<dbReference type="EMBL" id="BAAADO010000001">
    <property type="protein sequence ID" value="GAA0482502.1"/>
    <property type="molecule type" value="Genomic_DNA"/>
</dbReference>
<evidence type="ECO:0000259" key="8">
    <source>
        <dbReference type="PROSITE" id="PS50111"/>
    </source>
</evidence>
<dbReference type="SUPFAM" id="SSF58104">
    <property type="entry name" value="Methyl-accepting chemotaxis protein (MCP) signaling domain"/>
    <property type="match status" value="1"/>
</dbReference>
<feature type="transmembrane region" description="Helical" evidence="7">
    <location>
        <begin position="20"/>
        <end position="43"/>
    </location>
</feature>
<evidence type="ECO:0000256" key="6">
    <source>
        <dbReference type="PROSITE-ProRule" id="PRU00284"/>
    </source>
</evidence>
<dbReference type="PANTHER" id="PTHR32089">
    <property type="entry name" value="METHYL-ACCEPTING CHEMOTAXIS PROTEIN MCPB"/>
    <property type="match status" value="1"/>
</dbReference>
<keyword evidence="7" id="KW-1133">Transmembrane helix</keyword>
<evidence type="ECO:0000313" key="11">
    <source>
        <dbReference type="Proteomes" id="UP001500880"/>
    </source>
</evidence>
<evidence type="ECO:0000256" key="1">
    <source>
        <dbReference type="ARBA" id="ARBA00004236"/>
    </source>
</evidence>